<dbReference type="RefSeq" id="WP_122246062.1">
    <property type="nucleotide sequence ID" value="NZ_CP154474.1"/>
</dbReference>
<protein>
    <submittedName>
        <fullName evidence="1">Uncharacterized protein</fullName>
    </submittedName>
</protein>
<dbReference type="AlphaFoldDB" id="A0A3M6QW13"/>
<reference evidence="1 2" key="1">
    <citation type="submission" date="2018-10" db="EMBL/GenBank/DDBJ databases">
        <title>Comamonadaceae CDC group NO-1 genome sequencing and assembly.</title>
        <authorList>
            <person name="Bernier A.-M."/>
            <person name="Bernard K."/>
        </authorList>
    </citation>
    <scope>NUCLEOTIDE SEQUENCE [LARGE SCALE GENOMIC DNA]</scope>
    <source>
        <strain evidence="1 2">NML180582</strain>
    </source>
</reference>
<organism evidence="1 2">
    <name type="scientific">Vandammella animalimorsus</name>
    <dbReference type="NCBI Taxonomy" id="2029117"/>
    <lineage>
        <taxon>Bacteria</taxon>
        <taxon>Pseudomonadati</taxon>
        <taxon>Pseudomonadota</taxon>
        <taxon>Betaproteobacteria</taxon>
        <taxon>Burkholderiales</taxon>
        <taxon>Comamonadaceae</taxon>
        <taxon>Vandammella</taxon>
    </lineage>
</organism>
<accession>A0A3M6QW13</accession>
<name>A0A3M6QW13_9BURK</name>
<gene>
    <name evidence="1" type="ORF">EBQ34_14825</name>
</gene>
<evidence type="ECO:0000313" key="2">
    <source>
        <dbReference type="Proteomes" id="UP000275180"/>
    </source>
</evidence>
<sequence length="140" mass="16543">MAYEIKRLVDKAEKEKIWREIDAADGFENIYFSLNKEAFLSMDRYISYSKENGNWLISFLEPYDPWRYFLFCFAGSIYLMKARIGNKFYAVSHVPERVREDFIGELKDVFLERAFDGPPLRKGDGVLQVVRIDNEVIDFS</sequence>
<comment type="caution">
    <text evidence="1">The sequence shown here is derived from an EMBL/GenBank/DDBJ whole genome shotgun (WGS) entry which is preliminary data.</text>
</comment>
<dbReference type="EMBL" id="RDQJ01000052">
    <property type="protein sequence ID" value="RMX07205.1"/>
    <property type="molecule type" value="Genomic_DNA"/>
</dbReference>
<evidence type="ECO:0000313" key="1">
    <source>
        <dbReference type="EMBL" id="RMX07205.1"/>
    </source>
</evidence>
<proteinExistence type="predicted"/>
<dbReference type="Proteomes" id="UP000275180">
    <property type="component" value="Unassembled WGS sequence"/>
</dbReference>